<feature type="domain" description="Acyl-CoA dehydrogenase C-terminal" evidence="3">
    <location>
        <begin position="232"/>
        <end position="364"/>
    </location>
</feature>
<dbReference type="InterPro" id="IPR009100">
    <property type="entry name" value="AcylCoA_DH/oxidase_NM_dom_sf"/>
</dbReference>
<accession>A0A382A243</accession>
<dbReference type="GO" id="GO:0016627">
    <property type="term" value="F:oxidoreductase activity, acting on the CH-CH group of donors"/>
    <property type="evidence" value="ECO:0007669"/>
    <property type="project" value="InterPro"/>
</dbReference>
<dbReference type="Gene3D" id="1.20.140.10">
    <property type="entry name" value="Butyryl-CoA Dehydrogenase, subunit A, domain 3"/>
    <property type="match status" value="1"/>
</dbReference>
<dbReference type="InterPro" id="IPR036250">
    <property type="entry name" value="AcylCo_DH-like_C"/>
</dbReference>
<evidence type="ECO:0000259" key="3">
    <source>
        <dbReference type="Pfam" id="PF08028"/>
    </source>
</evidence>
<dbReference type="Pfam" id="PF08028">
    <property type="entry name" value="Acyl-CoA_dh_2"/>
    <property type="match status" value="1"/>
</dbReference>
<dbReference type="InterPro" id="IPR046373">
    <property type="entry name" value="Acyl-CoA_Oxase/DH_mid-dom_sf"/>
</dbReference>
<evidence type="ECO:0000259" key="2">
    <source>
        <dbReference type="Pfam" id="PF02771"/>
    </source>
</evidence>
<dbReference type="InterPro" id="IPR013786">
    <property type="entry name" value="AcylCoA_DH/ox_N"/>
</dbReference>
<dbReference type="SUPFAM" id="SSF47203">
    <property type="entry name" value="Acyl-CoA dehydrogenase C-terminal domain-like"/>
    <property type="match status" value="1"/>
</dbReference>
<reference evidence="4" key="1">
    <citation type="submission" date="2018-05" db="EMBL/GenBank/DDBJ databases">
        <authorList>
            <person name="Lanie J.A."/>
            <person name="Ng W.-L."/>
            <person name="Kazmierczak K.M."/>
            <person name="Andrzejewski T.M."/>
            <person name="Davidsen T.M."/>
            <person name="Wayne K.J."/>
            <person name="Tettelin H."/>
            <person name="Glass J.I."/>
            <person name="Rusch D."/>
            <person name="Podicherti R."/>
            <person name="Tsui H.-C.T."/>
            <person name="Winkler M.E."/>
        </authorList>
    </citation>
    <scope>NUCLEOTIDE SEQUENCE</scope>
</reference>
<proteinExistence type="predicted"/>
<dbReference type="EMBL" id="UINC01023560">
    <property type="protein sequence ID" value="SVA95459.1"/>
    <property type="molecule type" value="Genomic_DNA"/>
</dbReference>
<evidence type="ECO:0000256" key="1">
    <source>
        <dbReference type="ARBA" id="ARBA00023002"/>
    </source>
</evidence>
<name>A0A382A243_9ZZZZ</name>
<feature type="non-terminal residue" evidence="4">
    <location>
        <position position="1"/>
    </location>
</feature>
<dbReference type="InterPro" id="IPR013107">
    <property type="entry name" value="Acyl-CoA_DH_C"/>
</dbReference>
<organism evidence="4">
    <name type="scientific">marine metagenome</name>
    <dbReference type="NCBI Taxonomy" id="408172"/>
    <lineage>
        <taxon>unclassified sequences</taxon>
        <taxon>metagenomes</taxon>
        <taxon>ecological metagenomes</taxon>
    </lineage>
</organism>
<dbReference type="Pfam" id="PF02771">
    <property type="entry name" value="Acyl-CoA_dh_N"/>
    <property type="match status" value="1"/>
</dbReference>
<dbReference type="PIRSF" id="PIRSF016578">
    <property type="entry name" value="HsaA"/>
    <property type="match status" value="1"/>
</dbReference>
<keyword evidence="1" id="KW-0560">Oxidoreductase</keyword>
<dbReference type="AlphaFoldDB" id="A0A382A243"/>
<dbReference type="GO" id="GO:0050660">
    <property type="term" value="F:flavin adenine dinucleotide binding"/>
    <property type="evidence" value="ECO:0007669"/>
    <property type="project" value="InterPro"/>
</dbReference>
<feature type="domain" description="Acyl-CoA dehydrogenase/oxidase N-terminal" evidence="2">
    <location>
        <begin position="17"/>
        <end position="83"/>
    </location>
</feature>
<dbReference type="SUPFAM" id="SSF56645">
    <property type="entry name" value="Acyl-CoA dehydrogenase NM domain-like"/>
    <property type="match status" value="1"/>
</dbReference>
<dbReference type="Gene3D" id="1.10.540.10">
    <property type="entry name" value="Acyl-CoA dehydrogenase/oxidase, N-terminal domain"/>
    <property type="match status" value="1"/>
</dbReference>
<evidence type="ECO:0000313" key="4">
    <source>
        <dbReference type="EMBL" id="SVA95459.1"/>
    </source>
</evidence>
<dbReference type="InterPro" id="IPR037069">
    <property type="entry name" value="AcylCoA_DH/ox_N_sf"/>
</dbReference>
<protein>
    <recommendedName>
        <fullName evidence="5">Acyl-CoA dehydrogenase C-terminal domain-containing protein</fullName>
    </recommendedName>
</protein>
<evidence type="ECO:0008006" key="5">
    <source>
        <dbReference type="Google" id="ProtNLM"/>
    </source>
</evidence>
<dbReference type="Gene3D" id="2.40.110.10">
    <property type="entry name" value="Butyryl-CoA Dehydrogenase, subunit A, domain 2"/>
    <property type="match status" value="1"/>
</dbReference>
<gene>
    <name evidence="4" type="ORF">METZ01_LOCUS148313</name>
</gene>
<sequence length="385" mass="40373">VTASDLLPAARALGPSLAQRAERAEAERTLPDDVVADLRDAGLFRLLTPADLGGPEADVATASQVIAELARHDGGAAWCVMIAGTTSLMAGFLPENVASLVFGSPDSCAGGYAAPVGTATPVDGGLRVSGTWAWGSGTRHCNWIGGGTRIVGPDGKPARRADGLVAPFVFFDRDDVEHLDTWHVTGLSGSGSTDYRVEDTFVPEGRWLQMMDATPRLDGPTWRFPFYGMLAIGIASVSIGLLDGAVDRFGELATAKKPEGSKRTLAERASGQVALSAAEATARSTRAFLHDAIGEAWTTAAAGDPLTLEHRRSLRLAACDAAQRCADALITLGREAGGAAVYLREPLQRKIRDGQVAATHAMVAPRIHELTGRLALGLETDTTLL</sequence>